<reference evidence="2" key="1">
    <citation type="journal article" date="2014" name="Int. J. Syst. Evol. Microbiol.">
        <title>Complete genome sequence of Corynebacterium casei LMG S-19264T (=DSM 44701T), isolated from a smear-ripened cheese.</title>
        <authorList>
            <consortium name="US DOE Joint Genome Institute (JGI-PGF)"/>
            <person name="Walter F."/>
            <person name="Albersmeier A."/>
            <person name="Kalinowski J."/>
            <person name="Ruckert C."/>
        </authorList>
    </citation>
    <scope>NUCLEOTIDE SEQUENCE</scope>
    <source>
        <strain evidence="2">CGMCC 1.15082</strain>
    </source>
</reference>
<dbReference type="Proteomes" id="UP000646478">
    <property type="component" value="Unassembled WGS sequence"/>
</dbReference>
<feature type="chain" id="PRO_5037184204" description="Metallophosphoesterase" evidence="1">
    <location>
        <begin position="26"/>
        <end position="108"/>
    </location>
</feature>
<feature type="signal peptide" evidence="1">
    <location>
        <begin position="1"/>
        <end position="25"/>
    </location>
</feature>
<dbReference type="EMBL" id="BMHH01000025">
    <property type="protein sequence ID" value="GGB08697.1"/>
    <property type="molecule type" value="Genomic_DNA"/>
</dbReference>
<sequence>MKQIVLAFFLGAAAVLFAASVAAEAAVLKNVPENAGQRCNTPPAGSGVIVGIFSGEKESPFISDDDARVPVDRFRCFTSMEECRGWLYTMQSKYGDFGAPRAAFCRVR</sequence>
<keyword evidence="1" id="KW-0732">Signal</keyword>
<evidence type="ECO:0008006" key="4">
    <source>
        <dbReference type="Google" id="ProtNLM"/>
    </source>
</evidence>
<comment type="caution">
    <text evidence="2">The sequence shown here is derived from an EMBL/GenBank/DDBJ whole genome shotgun (WGS) entry which is preliminary data.</text>
</comment>
<evidence type="ECO:0000313" key="3">
    <source>
        <dbReference type="Proteomes" id="UP000646478"/>
    </source>
</evidence>
<accession>A0A916SQK7</accession>
<proteinExistence type="predicted"/>
<name>A0A916SQK7_9HYPH</name>
<evidence type="ECO:0000313" key="2">
    <source>
        <dbReference type="EMBL" id="GGB08697.1"/>
    </source>
</evidence>
<reference evidence="2" key="2">
    <citation type="submission" date="2020-09" db="EMBL/GenBank/DDBJ databases">
        <authorList>
            <person name="Sun Q."/>
            <person name="Zhou Y."/>
        </authorList>
    </citation>
    <scope>NUCLEOTIDE SEQUENCE</scope>
    <source>
        <strain evidence="2">CGMCC 1.15082</strain>
    </source>
</reference>
<organism evidence="2 3">
    <name type="scientific">Brucella endophytica</name>
    <dbReference type="NCBI Taxonomy" id="1963359"/>
    <lineage>
        <taxon>Bacteria</taxon>
        <taxon>Pseudomonadati</taxon>
        <taxon>Pseudomonadota</taxon>
        <taxon>Alphaproteobacteria</taxon>
        <taxon>Hyphomicrobiales</taxon>
        <taxon>Brucellaceae</taxon>
        <taxon>Brucella/Ochrobactrum group</taxon>
        <taxon>Brucella</taxon>
    </lineage>
</organism>
<gene>
    <name evidence="2" type="ORF">GCM10011491_40930</name>
</gene>
<evidence type="ECO:0000256" key="1">
    <source>
        <dbReference type="SAM" id="SignalP"/>
    </source>
</evidence>
<dbReference type="AlphaFoldDB" id="A0A916SQK7"/>
<dbReference type="RefSeq" id="WP_188826051.1">
    <property type="nucleotide sequence ID" value="NZ_BMHH01000025.1"/>
</dbReference>
<keyword evidence="3" id="KW-1185">Reference proteome</keyword>
<protein>
    <recommendedName>
        <fullName evidence="4">Metallophosphoesterase</fullName>
    </recommendedName>
</protein>